<dbReference type="Gene3D" id="3.40.50.720">
    <property type="entry name" value="NAD(P)-binding Rossmann-like Domain"/>
    <property type="match status" value="1"/>
</dbReference>
<gene>
    <name evidence="4" type="ORF">R3P38DRAFT_2869812</name>
</gene>
<dbReference type="InterPro" id="IPR036291">
    <property type="entry name" value="NAD(P)-bd_dom_sf"/>
</dbReference>
<keyword evidence="3" id="KW-0560">Oxidoreductase</keyword>
<accession>A0AAW0DBM3</accession>
<dbReference type="InterPro" id="IPR057571">
    <property type="entry name" value="SDR_PhqE-like"/>
</dbReference>
<dbReference type="CDD" id="cd05233">
    <property type="entry name" value="SDR_c"/>
    <property type="match status" value="1"/>
</dbReference>
<evidence type="ECO:0000313" key="5">
    <source>
        <dbReference type="Proteomes" id="UP001362999"/>
    </source>
</evidence>
<proteinExistence type="inferred from homology"/>
<evidence type="ECO:0000313" key="4">
    <source>
        <dbReference type="EMBL" id="KAK7048508.1"/>
    </source>
</evidence>
<dbReference type="InterPro" id="IPR002347">
    <property type="entry name" value="SDR_fam"/>
</dbReference>
<evidence type="ECO:0000256" key="2">
    <source>
        <dbReference type="ARBA" id="ARBA00022857"/>
    </source>
</evidence>
<organism evidence="4 5">
    <name type="scientific">Favolaschia claudopus</name>
    <dbReference type="NCBI Taxonomy" id="2862362"/>
    <lineage>
        <taxon>Eukaryota</taxon>
        <taxon>Fungi</taxon>
        <taxon>Dikarya</taxon>
        <taxon>Basidiomycota</taxon>
        <taxon>Agaricomycotina</taxon>
        <taxon>Agaricomycetes</taxon>
        <taxon>Agaricomycetidae</taxon>
        <taxon>Agaricales</taxon>
        <taxon>Marasmiineae</taxon>
        <taxon>Mycenaceae</taxon>
        <taxon>Favolaschia</taxon>
    </lineage>
</organism>
<dbReference type="PANTHER" id="PTHR43477:SF1">
    <property type="entry name" value="DIHYDROANTICAPSIN 7-DEHYDROGENASE"/>
    <property type="match status" value="1"/>
</dbReference>
<dbReference type="Proteomes" id="UP001362999">
    <property type="component" value="Unassembled WGS sequence"/>
</dbReference>
<sequence>MAHPNFLLNSRILIIGGSSGLGFATASGALANGSKVHITSVTPEKLSKKMGELQALYPDSHVSGSAADLYNPQAMEGMLQTILDAAVKETGGPLDHLVWTAGDERLILPLGQMTAEFAMNSFTLRYIGPLLMGKLVSANPGKYLKVAASSSITLTSGIMAHRPLPGVIAAAAGAIEVLTRSLAVELAPIRANVIIPGTVNTELLHNAVAQNPHLASMEDMFKKASLTKLLGTPESAAEAYLFCMRCALATGQSFTVDNGYLMSQG</sequence>
<protein>
    <submittedName>
        <fullName evidence="4">NAD(P)-binding protein</fullName>
    </submittedName>
</protein>
<dbReference type="PRINTS" id="PR00081">
    <property type="entry name" value="GDHRDH"/>
</dbReference>
<dbReference type="AlphaFoldDB" id="A0AAW0DBM3"/>
<keyword evidence="2" id="KW-0521">NADP</keyword>
<dbReference type="PANTHER" id="PTHR43477">
    <property type="entry name" value="DIHYDROANTICAPSIN 7-DEHYDROGENASE"/>
    <property type="match status" value="1"/>
</dbReference>
<dbReference type="EMBL" id="JAWWNJ010000009">
    <property type="protein sequence ID" value="KAK7048508.1"/>
    <property type="molecule type" value="Genomic_DNA"/>
</dbReference>
<dbReference type="GO" id="GO:0016491">
    <property type="term" value="F:oxidoreductase activity"/>
    <property type="evidence" value="ECO:0007669"/>
    <property type="project" value="UniProtKB-KW"/>
</dbReference>
<evidence type="ECO:0000256" key="3">
    <source>
        <dbReference type="ARBA" id="ARBA00023002"/>
    </source>
</evidence>
<comment type="caution">
    <text evidence="4">The sequence shown here is derived from an EMBL/GenBank/DDBJ whole genome shotgun (WGS) entry which is preliminary data.</text>
</comment>
<reference evidence="4 5" key="1">
    <citation type="journal article" date="2024" name="J Genomics">
        <title>Draft genome sequencing and assembly of Favolaschia claudopus CIRM-BRFM 2984 isolated from oak limbs.</title>
        <authorList>
            <person name="Navarro D."/>
            <person name="Drula E."/>
            <person name="Chaduli D."/>
            <person name="Cazenave R."/>
            <person name="Ahrendt S."/>
            <person name="Wang J."/>
            <person name="Lipzen A."/>
            <person name="Daum C."/>
            <person name="Barry K."/>
            <person name="Grigoriev I.V."/>
            <person name="Favel A."/>
            <person name="Rosso M.N."/>
            <person name="Martin F."/>
        </authorList>
    </citation>
    <scope>NUCLEOTIDE SEQUENCE [LARGE SCALE GENOMIC DNA]</scope>
    <source>
        <strain evidence="4 5">CIRM-BRFM 2984</strain>
    </source>
</reference>
<dbReference type="Pfam" id="PF23441">
    <property type="entry name" value="SDR"/>
    <property type="match status" value="1"/>
</dbReference>
<name>A0AAW0DBM3_9AGAR</name>
<dbReference type="SUPFAM" id="SSF51735">
    <property type="entry name" value="NAD(P)-binding Rossmann-fold domains"/>
    <property type="match status" value="1"/>
</dbReference>
<keyword evidence="5" id="KW-1185">Reference proteome</keyword>
<evidence type="ECO:0000256" key="1">
    <source>
        <dbReference type="ARBA" id="ARBA00006484"/>
    </source>
</evidence>
<comment type="similarity">
    <text evidence="1">Belongs to the short-chain dehydrogenases/reductases (SDR) family.</text>
</comment>
<dbReference type="InterPro" id="IPR051122">
    <property type="entry name" value="SDR_DHRS6-like"/>
</dbReference>